<dbReference type="CDD" id="cd04873">
    <property type="entry name" value="ACT_UUR-ACR-like"/>
    <property type="match status" value="1"/>
</dbReference>
<evidence type="ECO:0000259" key="2">
    <source>
        <dbReference type="PROSITE" id="PS51671"/>
    </source>
</evidence>
<reference evidence="3" key="1">
    <citation type="submission" date="2022-10" db="EMBL/GenBank/DDBJ databases">
        <authorList>
            <person name="Chen Y."/>
            <person name="Dougan E. K."/>
            <person name="Chan C."/>
            <person name="Rhodes N."/>
            <person name="Thang M."/>
        </authorList>
    </citation>
    <scope>NUCLEOTIDE SEQUENCE</scope>
</reference>
<proteinExistence type="predicted"/>
<keyword evidence="5" id="KW-1185">Reference proteome</keyword>
<protein>
    <submittedName>
        <fullName evidence="4">NADP-dependent glyceraldehyde-3-phosphate dehydrogenase</fullName>
    </submittedName>
</protein>
<evidence type="ECO:0000313" key="4">
    <source>
        <dbReference type="EMBL" id="CAL4794631.1"/>
    </source>
</evidence>
<dbReference type="EMBL" id="CAMXCT010004013">
    <property type="protein sequence ID" value="CAI4007319.1"/>
    <property type="molecule type" value="Genomic_DNA"/>
</dbReference>
<gene>
    <name evidence="3" type="ORF">C1SCF055_LOCUS32883</name>
</gene>
<evidence type="ECO:0000313" key="3">
    <source>
        <dbReference type="EMBL" id="CAI4007319.1"/>
    </source>
</evidence>
<sequence>MAPAPESAPESVAVKFDIKAKMENAQNGQNAIEAKKEEPRESKIQNQSTGTLPEKPVRLYVNREDHHLGHLEVYSYDHVGLLFKICELLTSHGVDICSASINTENGVVYNQFEVRIARPSDTAACVEWCRELEELLEKTRGSAFDNSLANVSKRLSVNPDLVSVVSFVERPPQREELCYKLVLEGINQAGLLTYTALVLYRCGFSIATATISTTEGHIVDTFELTTTSAESESLLRSYLDVPMPTSAGQEKTKEVMPLPFHAVESDADLQVGVSPRSLVRRAEAAQFFRGCRTTDAIAGGCKKNTTTQGQKLRKQFMCCFPFWEVATDDAMRKNLDETLRRGLVKSRYRLLVDASSHGLGVGEAKQQLQGTESKLPELSLYSGPTACPSFPEIITEMYLVTERPSTKAARELRRSLAVAGTPVMFDLAYHPDFRKRKGRSNGADGENNFSSALAGTLTMQLFELEMPDPFRQEMIKITAPMPKVFAACHLSAFVAQTQNEDCHELHNELTVLTCAECVVIYFSPEGANVNEQSLSRVNSLGELLDQVQAFEGKMQTLLVPLSMLCWLLLGKDRCSDANRMSRAGSFCDSEPEQPSGGAAQEAAFGPHILHTSCSAGVCRAPALRESPEKAPSCQPQNLQALEYFRVEEWMDFSH</sequence>
<feature type="domain" description="ACT" evidence="2">
    <location>
        <begin position="70"/>
        <end position="146"/>
    </location>
</feature>
<dbReference type="AlphaFoldDB" id="A0A9P1GED8"/>
<dbReference type="EMBL" id="CAMXCT020004013">
    <property type="protein sequence ID" value="CAL1160694.1"/>
    <property type="molecule type" value="Genomic_DNA"/>
</dbReference>
<dbReference type="Proteomes" id="UP001152797">
    <property type="component" value="Unassembled WGS sequence"/>
</dbReference>
<evidence type="ECO:0000313" key="5">
    <source>
        <dbReference type="Proteomes" id="UP001152797"/>
    </source>
</evidence>
<dbReference type="InterPro" id="IPR045865">
    <property type="entry name" value="ACT-like_dom_sf"/>
</dbReference>
<feature type="compositionally biased region" description="Basic and acidic residues" evidence="1">
    <location>
        <begin position="33"/>
        <end position="43"/>
    </location>
</feature>
<reference evidence="4 5" key="2">
    <citation type="submission" date="2024-05" db="EMBL/GenBank/DDBJ databases">
        <authorList>
            <person name="Chen Y."/>
            <person name="Shah S."/>
            <person name="Dougan E. K."/>
            <person name="Thang M."/>
            <person name="Chan C."/>
        </authorList>
    </citation>
    <scope>NUCLEOTIDE SEQUENCE [LARGE SCALE GENOMIC DNA]</scope>
</reference>
<dbReference type="EMBL" id="CAMXCT030004013">
    <property type="protein sequence ID" value="CAL4794631.1"/>
    <property type="molecule type" value="Genomic_DNA"/>
</dbReference>
<dbReference type="InterPro" id="IPR002912">
    <property type="entry name" value="ACT_dom"/>
</dbReference>
<comment type="caution">
    <text evidence="3">The sequence shown here is derived from an EMBL/GenBank/DDBJ whole genome shotgun (WGS) entry which is preliminary data.</text>
</comment>
<dbReference type="SUPFAM" id="SSF55021">
    <property type="entry name" value="ACT-like"/>
    <property type="match status" value="1"/>
</dbReference>
<name>A0A9P1GED8_9DINO</name>
<accession>A0A9P1GED8</accession>
<dbReference type="OrthoDB" id="10487146at2759"/>
<feature type="region of interest" description="Disordered" evidence="1">
    <location>
        <begin position="26"/>
        <end position="51"/>
    </location>
</feature>
<evidence type="ECO:0000256" key="1">
    <source>
        <dbReference type="SAM" id="MobiDB-lite"/>
    </source>
</evidence>
<organism evidence="3">
    <name type="scientific">Cladocopium goreaui</name>
    <dbReference type="NCBI Taxonomy" id="2562237"/>
    <lineage>
        <taxon>Eukaryota</taxon>
        <taxon>Sar</taxon>
        <taxon>Alveolata</taxon>
        <taxon>Dinophyceae</taxon>
        <taxon>Suessiales</taxon>
        <taxon>Symbiodiniaceae</taxon>
        <taxon>Cladocopium</taxon>
    </lineage>
</organism>
<dbReference type="PROSITE" id="PS51671">
    <property type="entry name" value="ACT"/>
    <property type="match status" value="1"/>
</dbReference>